<dbReference type="SUPFAM" id="SSF51261">
    <property type="entry name" value="Duplicated hybrid motif"/>
    <property type="match status" value="1"/>
</dbReference>
<evidence type="ECO:0000313" key="4">
    <source>
        <dbReference type="Proteomes" id="UP001549106"/>
    </source>
</evidence>
<protein>
    <submittedName>
        <fullName evidence="3">Murein DD-endopeptidase MepM/ murein hydrolase activator NlpD</fullName>
    </submittedName>
</protein>
<evidence type="ECO:0000313" key="3">
    <source>
        <dbReference type="EMBL" id="MET3751327.1"/>
    </source>
</evidence>
<feature type="domain" description="M23ase beta-sheet core" evidence="2">
    <location>
        <begin position="142"/>
        <end position="242"/>
    </location>
</feature>
<dbReference type="RefSeq" id="WP_257465068.1">
    <property type="nucleotide sequence ID" value="NZ_BAABXP010000003.1"/>
</dbReference>
<dbReference type="EMBL" id="JBEPMJ010000020">
    <property type="protein sequence ID" value="MET3751327.1"/>
    <property type="molecule type" value="Genomic_DNA"/>
</dbReference>
<reference evidence="3 4" key="1">
    <citation type="submission" date="2024-06" db="EMBL/GenBank/DDBJ databases">
        <title>Genomic Encyclopedia of Type Strains, Phase IV (KMG-IV): sequencing the most valuable type-strain genomes for metagenomic binning, comparative biology and taxonomic classification.</title>
        <authorList>
            <person name="Goeker M."/>
        </authorList>
    </citation>
    <scope>NUCLEOTIDE SEQUENCE [LARGE SCALE GENOMIC DNA]</scope>
    <source>
        <strain evidence="3 4">DSM 29492</strain>
    </source>
</reference>
<dbReference type="GO" id="GO:0016787">
    <property type="term" value="F:hydrolase activity"/>
    <property type="evidence" value="ECO:0007669"/>
    <property type="project" value="UniProtKB-KW"/>
</dbReference>
<dbReference type="PANTHER" id="PTHR21666:SF289">
    <property type="entry name" value="L-ALA--D-GLU ENDOPEPTIDASE"/>
    <property type="match status" value="1"/>
</dbReference>
<keyword evidence="3" id="KW-0378">Hydrolase</keyword>
<dbReference type="PANTHER" id="PTHR21666">
    <property type="entry name" value="PEPTIDASE-RELATED"/>
    <property type="match status" value="1"/>
</dbReference>
<evidence type="ECO:0000256" key="1">
    <source>
        <dbReference type="ARBA" id="ARBA00022729"/>
    </source>
</evidence>
<dbReference type="CDD" id="cd12797">
    <property type="entry name" value="M23_peptidase"/>
    <property type="match status" value="1"/>
</dbReference>
<name>A0ABV2M4C5_9FIRM</name>
<proteinExistence type="predicted"/>
<dbReference type="Pfam" id="PF01551">
    <property type="entry name" value="Peptidase_M23"/>
    <property type="match status" value="1"/>
</dbReference>
<dbReference type="Proteomes" id="UP001549106">
    <property type="component" value="Unassembled WGS sequence"/>
</dbReference>
<comment type="caution">
    <text evidence="3">The sequence shown here is derived from an EMBL/GenBank/DDBJ whole genome shotgun (WGS) entry which is preliminary data.</text>
</comment>
<gene>
    <name evidence="3" type="ORF">ABID24_002586</name>
</gene>
<organism evidence="3 4">
    <name type="scientific">Blautia caecimuris</name>
    <dbReference type="NCBI Taxonomy" id="1796615"/>
    <lineage>
        <taxon>Bacteria</taxon>
        <taxon>Bacillati</taxon>
        <taxon>Bacillota</taxon>
        <taxon>Clostridia</taxon>
        <taxon>Lachnospirales</taxon>
        <taxon>Lachnospiraceae</taxon>
        <taxon>Blautia</taxon>
    </lineage>
</organism>
<sequence>MKRKKMFLIITGFFYLLFLTDLEGIIRDRSCASVLSGDVLKSEKFREQRMSGELYKKLHKSSGESGDWISLLTASMAEGGFYPEKVSENQELYRKYKPEEFQLLLNAYRAVWEDVRYFPVASSEIVFENTWMAKREYGGNRSHEGTDLFGTVRESGYYPVISMTDGTVEQKGWLPLGGYRIGIRSPHGGYFYYAHLSGYEANIRKGQTVAAGDILGYMGNTGYGSEGTRGKFPVHLHLGIYIEVPFQKELSVNPYWLLKIFEKKIRNYTY</sequence>
<keyword evidence="1" id="KW-0732">Signal</keyword>
<dbReference type="InterPro" id="IPR016047">
    <property type="entry name" value="M23ase_b-sheet_dom"/>
</dbReference>
<dbReference type="InterPro" id="IPR011055">
    <property type="entry name" value="Dup_hybrid_motif"/>
</dbReference>
<accession>A0ABV2M4C5</accession>
<dbReference type="InterPro" id="IPR050570">
    <property type="entry name" value="Cell_wall_metabolism_enzyme"/>
</dbReference>
<evidence type="ECO:0000259" key="2">
    <source>
        <dbReference type="Pfam" id="PF01551"/>
    </source>
</evidence>
<dbReference type="Gene3D" id="2.70.70.10">
    <property type="entry name" value="Glucose Permease (Domain IIA)"/>
    <property type="match status" value="1"/>
</dbReference>
<keyword evidence="4" id="KW-1185">Reference proteome</keyword>